<feature type="transmembrane region" description="Helical" evidence="8">
    <location>
        <begin position="7"/>
        <end position="28"/>
    </location>
</feature>
<proteinExistence type="inferred from homology"/>
<name>E2C7F5_HARSA</name>
<organism evidence="10">
    <name type="scientific">Harpegnathos saltator</name>
    <name type="common">Jerdon's jumping ant</name>
    <dbReference type="NCBI Taxonomy" id="610380"/>
    <lineage>
        <taxon>Eukaryota</taxon>
        <taxon>Metazoa</taxon>
        <taxon>Ecdysozoa</taxon>
        <taxon>Arthropoda</taxon>
        <taxon>Hexapoda</taxon>
        <taxon>Insecta</taxon>
        <taxon>Pterygota</taxon>
        <taxon>Neoptera</taxon>
        <taxon>Endopterygota</taxon>
        <taxon>Hymenoptera</taxon>
        <taxon>Apocrita</taxon>
        <taxon>Aculeata</taxon>
        <taxon>Formicoidea</taxon>
        <taxon>Formicidae</taxon>
        <taxon>Ponerinae</taxon>
        <taxon>Ponerini</taxon>
        <taxon>Harpegnathos</taxon>
    </lineage>
</organism>
<keyword evidence="6 8" id="KW-0472">Membrane</keyword>
<evidence type="ECO:0000256" key="4">
    <source>
        <dbReference type="ARBA" id="ARBA00022692"/>
    </source>
</evidence>
<evidence type="ECO:0000256" key="1">
    <source>
        <dbReference type="ARBA" id="ARBA00004236"/>
    </source>
</evidence>
<evidence type="ECO:0000256" key="5">
    <source>
        <dbReference type="ARBA" id="ARBA00022989"/>
    </source>
</evidence>
<dbReference type="PANTHER" id="PTHR11923:SF114">
    <property type="entry name" value="FI02050P-RELATED"/>
    <property type="match status" value="1"/>
</dbReference>
<dbReference type="AlphaFoldDB" id="E2C7F5"/>
<dbReference type="GO" id="GO:0005886">
    <property type="term" value="C:plasma membrane"/>
    <property type="evidence" value="ECO:0007669"/>
    <property type="project" value="UniProtKB-SubCell"/>
</dbReference>
<dbReference type="FunCoup" id="E2C7F5">
    <property type="interactions" value="43"/>
</dbReference>
<dbReference type="InParanoid" id="E2C7F5"/>
<evidence type="ECO:0000256" key="6">
    <source>
        <dbReference type="ARBA" id="ARBA00023136"/>
    </source>
</evidence>
<comment type="subcellular location">
    <subcellularLocation>
        <location evidence="1">Cell membrane</location>
    </subcellularLocation>
</comment>
<feature type="transmembrane region" description="Helical" evidence="8">
    <location>
        <begin position="434"/>
        <end position="463"/>
    </location>
</feature>
<keyword evidence="10" id="KW-1185">Reference proteome</keyword>
<dbReference type="PANTHER" id="PTHR11923">
    <property type="entry name" value="SCAVENGER RECEPTOR CLASS B TYPE-1 SR-B1"/>
    <property type="match status" value="1"/>
</dbReference>
<dbReference type="GO" id="GO:0005737">
    <property type="term" value="C:cytoplasm"/>
    <property type="evidence" value="ECO:0007669"/>
    <property type="project" value="TreeGrafter"/>
</dbReference>
<keyword evidence="3" id="KW-1003">Cell membrane</keyword>
<dbReference type="OrthoDB" id="514335at2759"/>
<evidence type="ECO:0000313" key="9">
    <source>
        <dbReference type="EMBL" id="EFN76142.1"/>
    </source>
</evidence>
<evidence type="ECO:0000313" key="10">
    <source>
        <dbReference type="Proteomes" id="UP000008237"/>
    </source>
</evidence>
<evidence type="ECO:0000256" key="8">
    <source>
        <dbReference type="SAM" id="Phobius"/>
    </source>
</evidence>
<dbReference type="PRINTS" id="PR01609">
    <property type="entry name" value="CD36FAMILY"/>
</dbReference>
<dbReference type="GO" id="GO:0005044">
    <property type="term" value="F:scavenger receptor activity"/>
    <property type="evidence" value="ECO:0007669"/>
    <property type="project" value="TreeGrafter"/>
</dbReference>
<evidence type="ECO:0000256" key="7">
    <source>
        <dbReference type="ARBA" id="ARBA00023180"/>
    </source>
</evidence>
<dbReference type="InterPro" id="IPR002159">
    <property type="entry name" value="CD36_fam"/>
</dbReference>
<keyword evidence="4 8" id="KW-0812">Transmembrane</keyword>
<accession>E2C7F5</accession>
<reference evidence="9 10" key="1">
    <citation type="journal article" date="2010" name="Science">
        <title>Genomic comparison of the ants Camponotus floridanus and Harpegnathos saltator.</title>
        <authorList>
            <person name="Bonasio R."/>
            <person name="Zhang G."/>
            <person name="Ye C."/>
            <person name="Mutti N.S."/>
            <person name="Fang X."/>
            <person name="Qin N."/>
            <person name="Donahue G."/>
            <person name="Yang P."/>
            <person name="Li Q."/>
            <person name="Li C."/>
            <person name="Zhang P."/>
            <person name="Huang Z."/>
            <person name="Berger S.L."/>
            <person name="Reinberg D."/>
            <person name="Wang J."/>
            <person name="Liebig J."/>
        </authorList>
    </citation>
    <scope>NUCLEOTIDE SEQUENCE [LARGE SCALE GENOMIC DNA]</scope>
    <source>
        <strain evidence="9 10">R22 G/1</strain>
    </source>
</reference>
<gene>
    <name evidence="9" type="ORF">EAI_08720</name>
</gene>
<dbReference type="EMBL" id="GL453369">
    <property type="protein sequence ID" value="EFN76142.1"/>
    <property type="molecule type" value="Genomic_DNA"/>
</dbReference>
<dbReference type="Proteomes" id="UP000008237">
    <property type="component" value="Unassembled WGS sequence"/>
</dbReference>
<protein>
    <submittedName>
        <fullName evidence="9">Protein croquemort</fullName>
    </submittedName>
</protein>
<dbReference type="STRING" id="610380.E2C7F5"/>
<keyword evidence="5 8" id="KW-1133">Transmembrane helix</keyword>
<dbReference type="Pfam" id="PF01130">
    <property type="entry name" value="CD36"/>
    <property type="match status" value="1"/>
</dbReference>
<sequence>MSSNKKVVIILIVGVIITIFGALTGSFWPAIYNWIIVKVLTLTPTSVSYNMWEETPIPMYLKFYMFNWTNSEDFIASNAKPNFVEMGPYVFREIDYKVNQIWNNNGSVTFQRRKVWFFDESLSNGSLSDKITNLNPIAATVAFSVRFKSQLLREVTDKVMITLGEQIVITKSVGALIFDGYNDTLLRIAKKLNATTLPYTKFAWFYARNGSDSYDGTFNMLTGSSNLYELGQVREWNYDNKTNYYKNSCGTIRGTNGDLWPPLMDNNTVSVFINDICTSLDLVFENTTTFQGVTGRKYIGNDRMLDNGNIVASRQCYCPNGNCGLSGTLNISSCKFGAPAFVSMPHFYLADSTYINAVTGMKPNRQKHELSMVIEPTTGIPLQVKAQLQLNLLLEPVEYMSMFQNLTRTYIPMLWFTQEANLTASYASMVKVVLILPTLGIVTCFGIAGIGILIFFIGIFIFIRAKWRYEESQVLLSKQEDDVADRAGAW</sequence>
<evidence type="ECO:0000256" key="2">
    <source>
        <dbReference type="ARBA" id="ARBA00010532"/>
    </source>
</evidence>
<keyword evidence="7" id="KW-0325">Glycoprotein</keyword>
<dbReference type="OMA" id="FMNLRPQ"/>
<evidence type="ECO:0000256" key="3">
    <source>
        <dbReference type="ARBA" id="ARBA00022475"/>
    </source>
</evidence>
<comment type="similarity">
    <text evidence="2">Belongs to the CD36 family.</text>
</comment>